<proteinExistence type="predicted"/>
<organism evidence="2 3">
    <name type="scientific">Puccinia striiformis f. sp. tritici PST-78</name>
    <dbReference type="NCBI Taxonomy" id="1165861"/>
    <lineage>
        <taxon>Eukaryota</taxon>
        <taxon>Fungi</taxon>
        <taxon>Dikarya</taxon>
        <taxon>Basidiomycota</taxon>
        <taxon>Pucciniomycotina</taxon>
        <taxon>Pucciniomycetes</taxon>
        <taxon>Pucciniales</taxon>
        <taxon>Pucciniaceae</taxon>
        <taxon>Puccinia</taxon>
    </lineage>
</organism>
<feature type="region of interest" description="Disordered" evidence="1">
    <location>
        <begin position="1"/>
        <end position="58"/>
    </location>
</feature>
<dbReference type="Proteomes" id="UP000054564">
    <property type="component" value="Unassembled WGS sequence"/>
</dbReference>
<sequence length="120" mass="13538">MGKMGETDSSQPKENQVPPSINLRPDAPHKYHQLTHLLYPSPHPKTTSPHNPRSDSNLSYNLKYCHSSHLVFLQFTSPQPSETLPPSQTLLNLEPANHLDTILTTHLTLQTHPSPYLPDF</sequence>
<feature type="compositionally biased region" description="Polar residues" evidence="1">
    <location>
        <begin position="44"/>
        <end position="58"/>
    </location>
</feature>
<keyword evidence="3" id="KW-1185">Reference proteome</keyword>
<accession>A0A0L0VPY4</accession>
<evidence type="ECO:0000313" key="2">
    <source>
        <dbReference type="EMBL" id="KNF01336.1"/>
    </source>
</evidence>
<reference evidence="3" key="1">
    <citation type="submission" date="2014-03" db="EMBL/GenBank/DDBJ databases">
        <title>The Genome Sequence of Puccinia striiformis f. sp. tritici PST-78.</title>
        <authorList>
            <consortium name="The Broad Institute Genome Sequencing Platform"/>
            <person name="Cuomo C."/>
            <person name="Hulbert S."/>
            <person name="Chen X."/>
            <person name="Walker B."/>
            <person name="Young S.K."/>
            <person name="Zeng Q."/>
            <person name="Gargeya S."/>
            <person name="Fitzgerald M."/>
            <person name="Haas B."/>
            <person name="Abouelleil A."/>
            <person name="Alvarado L."/>
            <person name="Arachchi H.M."/>
            <person name="Berlin A.M."/>
            <person name="Chapman S.B."/>
            <person name="Goldberg J."/>
            <person name="Griggs A."/>
            <person name="Gujja S."/>
            <person name="Hansen M."/>
            <person name="Howarth C."/>
            <person name="Imamovic A."/>
            <person name="Larimer J."/>
            <person name="McCowan C."/>
            <person name="Montmayeur A."/>
            <person name="Murphy C."/>
            <person name="Neiman D."/>
            <person name="Pearson M."/>
            <person name="Priest M."/>
            <person name="Roberts A."/>
            <person name="Saif S."/>
            <person name="Shea T."/>
            <person name="Sisk P."/>
            <person name="Sykes S."/>
            <person name="Wortman J."/>
            <person name="Nusbaum C."/>
            <person name="Birren B."/>
        </authorList>
    </citation>
    <scope>NUCLEOTIDE SEQUENCE [LARGE SCALE GENOMIC DNA]</scope>
    <source>
        <strain evidence="3">race PST-78</strain>
    </source>
</reference>
<name>A0A0L0VPY4_9BASI</name>
<dbReference type="EMBL" id="AJIL01000030">
    <property type="protein sequence ID" value="KNF01336.1"/>
    <property type="molecule type" value="Genomic_DNA"/>
</dbReference>
<protein>
    <submittedName>
        <fullName evidence="2">Uncharacterized protein</fullName>
    </submittedName>
</protein>
<dbReference type="AlphaFoldDB" id="A0A0L0VPY4"/>
<comment type="caution">
    <text evidence="2">The sequence shown here is derived from an EMBL/GenBank/DDBJ whole genome shotgun (WGS) entry which is preliminary data.</text>
</comment>
<feature type="compositionally biased region" description="Polar residues" evidence="1">
    <location>
        <begin position="7"/>
        <end position="19"/>
    </location>
</feature>
<evidence type="ECO:0000313" key="3">
    <source>
        <dbReference type="Proteomes" id="UP000054564"/>
    </source>
</evidence>
<evidence type="ECO:0000256" key="1">
    <source>
        <dbReference type="SAM" id="MobiDB-lite"/>
    </source>
</evidence>
<gene>
    <name evidence="2" type="ORF">PSTG_05436</name>
</gene>